<name>E4NW63_HALBP</name>
<geneLocation type="plasmid" evidence="2 3">
    <name>pHBOR03</name>
</geneLocation>
<dbReference type="HOGENOM" id="CLU_2379301_0_0_2"/>
<keyword evidence="2" id="KW-0614">Plasmid</keyword>
<evidence type="ECO:0000256" key="1">
    <source>
        <dbReference type="SAM" id="Phobius"/>
    </source>
</evidence>
<keyword evidence="3" id="KW-1185">Reference proteome</keyword>
<organism evidence="2 3">
    <name type="scientific">Halogeometricum borinquense (strain ATCC 700274 / DSM 11551 / JCM 10706 / KCTC 4070 / PR3)</name>
    <dbReference type="NCBI Taxonomy" id="469382"/>
    <lineage>
        <taxon>Archaea</taxon>
        <taxon>Methanobacteriati</taxon>
        <taxon>Methanobacteriota</taxon>
        <taxon>Stenosarchaea group</taxon>
        <taxon>Halobacteria</taxon>
        <taxon>Halobacteriales</taxon>
        <taxon>Haloferacaceae</taxon>
        <taxon>Halogeometricum</taxon>
    </lineage>
</organism>
<evidence type="ECO:0000313" key="3">
    <source>
        <dbReference type="Proteomes" id="UP000006663"/>
    </source>
</evidence>
<feature type="transmembrane region" description="Helical" evidence="1">
    <location>
        <begin position="39"/>
        <end position="59"/>
    </location>
</feature>
<dbReference type="EMBL" id="CP001693">
    <property type="protein sequence ID" value="ADQ69283.1"/>
    <property type="molecule type" value="Genomic_DNA"/>
</dbReference>
<keyword evidence="1" id="KW-1133">Transmembrane helix</keyword>
<accession>E4NW63</accession>
<protein>
    <submittedName>
        <fullName evidence="2">Predicted nucleoside-diphosphate sugar epimerase</fullName>
    </submittedName>
</protein>
<dbReference type="KEGG" id="hbo:Hbor_39690"/>
<sequence length="94" mass="10233">MQKSSVAGVIFRILENTLAIAPRYTSVNAGYIRRLHSPLSILSLIVFGWAAYGLVNGILTTETVFGLGFYASGLTSLYVVFYLVLGGGECFLHR</sequence>
<gene>
    <name evidence="2" type="ordered locus">Hbor_39690</name>
</gene>
<dbReference type="AlphaFoldDB" id="E4NW63"/>
<keyword evidence="1" id="KW-0812">Transmembrane</keyword>
<keyword evidence="1" id="KW-0472">Membrane</keyword>
<proteinExistence type="predicted"/>
<dbReference type="Proteomes" id="UP000006663">
    <property type="component" value="Plasmid pHBOR03"/>
</dbReference>
<evidence type="ECO:0000313" key="2">
    <source>
        <dbReference type="EMBL" id="ADQ69283.1"/>
    </source>
</evidence>
<reference evidence="3" key="1">
    <citation type="journal article" date="2009" name="Stand. Genomic Sci.">
        <title>Complete genome sequence of Halogeometricum borinquense type strain (PR3).</title>
        <authorList>
            <person name="Malfatti S."/>
            <person name="Tindall B.J."/>
            <person name="Schneider S."/>
            <person name="Fahnrich R."/>
            <person name="Lapidus A."/>
            <person name="Labuttii K."/>
            <person name="Copeland A."/>
            <person name="Glavina Del Rio T."/>
            <person name="Nolan M."/>
            <person name="Chen F."/>
            <person name="Lucas S."/>
            <person name="Tice H."/>
            <person name="Cheng J.F."/>
            <person name="Bruce D."/>
            <person name="Goodwin L."/>
            <person name="Pitluck S."/>
            <person name="Anderson I."/>
            <person name="Pati A."/>
            <person name="Ivanova N."/>
            <person name="Mavromatis K."/>
            <person name="Chen A."/>
            <person name="Palaniappan K."/>
            <person name="D'haeseleer P."/>
            <person name="Goker M."/>
            <person name="Bristow J."/>
            <person name="Eisen J.A."/>
            <person name="Markowitz V."/>
            <person name="Hugenholtz P."/>
            <person name="Kyrpides N.C."/>
            <person name="Klenk H.P."/>
            <person name="Chain P."/>
        </authorList>
    </citation>
    <scope>NUCLEOTIDE SEQUENCE [LARGE SCALE GENOMIC DNA]</scope>
    <source>
        <strain evidence="3">ATCC 700274 / DSM 11551 / JCM 10706 / KCTC 4070 / PR3</strain>
        <plasmid evidence="3">pHBOR03</plasmid>
    </source>
</reference>
<feature type="transmembrane region" description="Helical" evidence="1">
    <location>
        <begin position="65"/>
        <end position="85"/>
    </location>
</feature>